<comment type="caution">
    <text evidence="2">The sequence shown here is derived from an EMBL/GenBank/DDBJ whole genome shotgun (WGS) entry which is preliminary data.</text>
</comment>
<dbReference type="InterPro" id="IPR034660">
    <property type="entry name" value="DinB/YfiT-like"/>
</dbReference>
<dbReference type="GO" id="GO:0046872">
    <property type="term" value="F:metal ion binding"/>
    <property type="evidence" value="ECO:0007669"/>
    <property type="project" value="InterPro"/>
</dbReference>
<reference evidence="2" key="1">
    <citation type="submission" date="2019-09" db="EMBL/GenBank/DDBJ databases">
        <authorList>
            <person name="Li J."/>
        </authorList>
    </citation>
    <scope>NUCLEOTIDE SEQUENCE [LARGE SCALE GENOMIC DNA]</scope>
    <source>
        <strain evidence="2">JCM 14732</strain>
    </source>
</reference>
<evidence type="ECO:0000259" key="1">
    <source>
        <dbReference type="Pfam" id="PF11716"/>
    </source>
</evidence>
<dbReference type="OrthoDB" id="3213216at2"/>
<gene>
    <name evidence="2" type="ORF">ESP70_006015</name>
</gene>
<keyword evidence="3" id="KW-1185">Reference proteome</keyword>
<feature type="domain" description="Mycothiol-dependent maleylpyruvate isomerase metal-binding" evidence="1">
    <location>
        <begin position="17"/>
        <end position="159"/>
    </location>
</feature>
<dbReference type="Pfam" id="PF11716">
    <property type="entry name" value="MDMPI_N"/>
    <property type="match status" value="1"/>
</dbReference>
<accession>A0A5M4FJ90</accession>
<sequence>MVDRTEFVDACHVAFRLAGRPEMAEAWDTESACNGMTVGGLTHHLVSQIRHVARFLGEPPTTDDPIPLLAHYERAEWVTADADDEANTSIRDGGNEAAAAGRDAVLAEVAPLLDQLPDVLRTPRDPDTIFIPWQGWALTTDDFLITRAMELMVHSDDLAASVGLPTPEFPGSIAADVIGLLGGVAVRRHGQAAVIRGLSRPQRAPVSISAF</sequence>
<dbReference type="Proteomes" id="UP000380867">
    <property type="component" value="Unassembled WGS sequence"/>
</dbReference>
<dbReference type="AlphaFoldDB" id="A0A5M4FJ90"/>
<dbReference type="EMBL" id="SDPQ02000001">
    <property type="protein sequence ID" value="KAA1400279.1"/>
    <property type="molecule type" value="Genomic_DNA"/>
</dbReference>
<protein>
    <recommendedName>
        <fullName evidence="1">Mycothiol-dependent maleylpyruvate isomerase metal-binding domain-containing protein</fullName>
    </recommendedName>
</protein>
<dbReference type="SUPFAM" id="SSF109854">
    <property type="entry name" value="DinB/YfiT-like putative metalloenzymes"/>
    <property type="match status" value="1"/>
</dbReference>
<organism evidence="2 3">
    <name type="scientific">Aeromicrobium ginsengisoli</name>
    <dbReference type="NCBI Taxonomy" id="363867"/>
    <lineage>
        <taxon>Bacteria</taxon>
        <taxon>Bacillati</taxon>
        <taxon>Actinomycetota</taxon>
        <taxon>Actinomycetes</taxon>
        <taxon>Propionibacteriales</taxon>
        <taxon>Nocardioidaceae</taxon>
        <taxon>Aeromicrobium</taxon>
    </lineage>
</organism>
<evidence type="ECO:0000313" key="2">
    <source>
        <dbReference type="EMBL" id="KAA1400279.1"/>
    </source>
</evidence>
<dbReference type="Gene3D" id="1.20.120.450">
    <property type="entry name" value="dinb family like domain"/>
    <property type="match status" value="1"/>
</dbReference>
<dbReference type="InterPro" id="IPR024344">
    <property type="entry name" value="MDMPI_metal-binding"/>
</dbReference>
<name>A0A5M4FJ90_9ACTN</name>
<evidence type="ECO:0000313" key="3">
    <source>
        <dbReference type="Proteomes" id="UP000380867"/>
    </source>
</evidence>
<dbReference type="RefSeq" id="WP_149688373.1">
    <property type="nucleotide sequence ID" value="NZ_SDPQ02000001.1"/>
</dbReference>
<proteinExistence type="predicted"/>